<dbReference type="EMBL" id="CP028858">
    <property type="protein sequence ID" value="AWB26697.1"/>
    <property type="molecule type" value="Genomic_DNA"/>
</dbReference>
<dbReference type="GO" id="GO:0004386">
    <property type="term" value="F:helicase activity"/>
    <property type="evidence" value="ECO:0007669"/>
    <property type="project" value="UniProtKB-KW"/>
</dbReference>
<dbReference type="Proteomes" id="UP000244727">
    <property type="component" value="Chromosome"/>
</dbReference>
<dbReference type="SUPFAM" id="SSF52540">
    <property type="entry name" value="P-loop containing nucleoside triphosphate hydrolases"/>
    <property type="match status" value="1"/>
</dbReference>
<keyword evidence="12" id="KW-1185">Reference proteome</keyword>
<comment type="similarity">
    <text evidence="1">In the N-terminal section; belongs to the CRISPR-associated nuclease Cas3-HD family.</text>
</comment>
<dbReference type="KEGG" id="harc:HARCEL1_02690"/>
<evidence type="ECO:0000256" key="5">
    <source>
        <dbReference type="ARBA" id="ARBA00022801"/>
    </source>
</evidence>
<evidence type="ECO:0000256" key="3">
    <source>
        <dbReference type="ARBA" id="ARBA00022723"/>
    </source>
</evidence>
<keyword evidence="5" id="KW-0378">Hydrolase</keyword>
<reference evidence="11 12" key="1">
    <citation type="submission" date="2018-04" db="EMBL/GenBank/DDBJ databases">
        <title>Halococcoides cellulosivorans gen. nov., sp. nov., an extremely halophilic cellulose-utilizing haloarchaeon from hypersaline lakes.</title>
        <authorList>
            <person name="Sorokin D.Y."/>
            <person name="Toshchakov S.V."/>
            <person name="Samarov N.I."/>
            <person name="Korzhenkov A."/>
            <person name="Kublanov I.V."/>
        </authorList>
    </citation>
    <scope>NUCLEOTIDE SEQUENCE [LARGE SCALE GENOMIC DNA]</scope>
    <source>
        <strain evidence="11 12">HArcel1</strain>
    </source>
</reference>
<evidence type="ECO:0000256" key="4">
    <source>
        <dbReference type="ARBA" id="ARBA00022741"/>
    </source>
</evidence>
<keyword evidence="6" id="KW-0347">Helicase</keyword>
<name>A0A2R4WYS7_9EURY</name>
<keyword evidence="3" id="KW-0479">Metal-binding</keyword>
<dbReference type="InterPro" id="IPR027417">
    <property type="entry name" value="P-loop_NTPase"/>
</dbReference>
<dbReference type="GO" id="GO:0003677">
    <property type="term" value="F:DNA binding"/>
    <property type="evidence" value="ECO:0007669"/>
    <property type="project" value="InterPro"/>
</dbReference>
<sequence length="876" mass="96456">MTIEKYISHPGDEQGTDSVLLTDHLRAVRHIMQSELPTDATTSQGGKFCTLANVVGLTHDIAKATTWAQQHLRDIPLDCTEEYRYHGFPSALVTLYCAETYDTVERRDAGLAALVVAHHHKRSAPPDPTHSKQTYTSNKQSVRNRYEVVNYQLQNIRQHPGAEAVANEILEEAVAPGYSTSWDDFLDWVDPEHVMDTLAVALASRSRGSQYYDDLVRLWSTLKYADQLAASLGADLTAHLEETDSTSKSVWSILQDSGRNSMRSSAEASNMATETLEDFIEDELPEESGIKGQLNGLRNQARNQAINNAKTLIEMDDSVGLVTLPTGFGKTFTGLAAGLTACELTDSNLVYVLPYTSILDQTASEIERIFDVDVTDPSFTLHHHLSRTLSDLGEKYTDADIGRSVGVLHAESWRSKLTLTTTVQLFESLAAPTGRQATKIPALQDAVIVLDEPQAIPERWWKIVTDLIEMLATEYNATVILMTATQPRLIEYGTSKLESTTLVGDSGDYVDFLKENPRVEYVIDESIGGDTRPIDYRTAADRLVASAASRGDPLAICNTRASAQELYTQTDDVLSVSGNRSAVAVGEVLNCYIKRRGRSPSVDELRKLVIDEKTKSGSESVPILAYLSGDIRPDDRQLIIDILYDENTETEPLLASDHSVVLISTSVVEAGVDISFDKVYRDIAPIPNIVQSGGRCNRSFDGSMGRVTVWALEAPDDRDQLPSHVIHGSRGTENLPLLHATEAVLTGEDLRTIPEGKMVGAIVEKFYRHINTQYDPGSDSLADYVHNCHMNDLAEEHMIEEIDDYEDIIVCSTAAERRAGAMGESTAIAKEPLLERSGTHVSARPPAQSTTIDIGNSEYYLVDARSEQYDPVFGLA</sequence>
<evidence type="ECO:0000256" key="7">
    <source>
        <dbReference type="ARBA" id="ARBA00022840"/>
    </source>
</evidence>
<keyword evidence="7" id="KW-0067">ATP-binding</keyword>
<dbReference type="GO" id="GO:0046872">
    <property type="term" value="F:metal ion binding"/>
    <property type="evidence" value="ECO:0007669"/>
    <property type="project" value="UniProtKB-KW"/>
</dbReference>
<evidence type="ECO:0000313" key="12">
    <source>
        <dbReference type="Proteomes" id="UP000244727"/>
    </source>
</evidence>
<feature type="region of interest" description="Disordered" evidence="9">
    <location>
        <begin position="120"/>
        <end position="139"/>
    </location>
</feature>
<dbReference type="GO" id="GO:0051607">
    <property type="term" value="P:defense response to virus"/>
    <property type="evidence" value="ECO:0007669"/>
    <property type="project" value="UniProtKB-KW"/>
</dbReference>
<dbReference type="NCBIfam" id="TIGR01596">
    <property type="entry name" value="cas3_HD"/>
    <property type="match status" value="1"/>
</dbReference>
<keyword evidence="8" id="KW-0051">Antiviral defense</keyword>
<comment type="similarity">
    <text evidence="2">In the central section; belongs to the CRISPR-associated helicase Cas3 family.</text>
</comment>
<dbReference type="GO" id="GO:0005524">
    <property type="term" value="F:ATP binding"/>
    <property type="evidence" value="ECO:0007669"/>
    <property type="project" value="UniProtKB-KW"/>
</dbReference>
<evidence type="ECO:0000256" key="8">
    <source>
        <dbReference type="ARBA" id="ARBA00023118"/>
    </source>
</evidence>
<evidence type="ECO:0000256" key="9">
    <source>
        <dbReference type="SAM" id="MobiDB-lite"/>
    </source>
</evidence>
<evidence type="ECO:0000259" key="10">
    <source>
        <dbReference type="SMART" id="SM00487"/>
    </source>
</evidence>
<evidence type="ECO:0000256" key="1">
    <source>
        <dbReference type="ARBA" id="ARBA00006847"/>
    </source>
</evidence>
<feature type="domain" description="Helicase ATP-binding" evidence="10">
    <location>
        <begin position="290"/>
        <end position="516"/>
    </location>
</feature>
<dbReference type="RefSeq" id="WP_108381066.1">
    <property type="nucleotide sequence ID" value="NZ_CP028858.1"/>
</dbReference>
<evidence type="ECO:0000256" key="2">
    <source>
        <dbReference type="ARBA" id="ARBA00009046"/>
    </source>
</evidence>
<dbReference type="InterPro" id="IPR038257">
    <property type="entry name" value="CRISPR-assoc_Cas3_HD_sf"/>
</dbReference>
<dbReference type="AlphaFoldDB" id="A0A2R4WYS7"/>
<keyword evidence="4" id="KW-0547">Nucleotide-binding</keyword>
<evidence type="ECO:0000256" key="6">
    <source>
        <dbReference type="ARBA" id="ARBA00022806"/>
    </source>
</evidence>
<dbReference type="Gene3D" id="1.10.3210.30">
    <property type="match status" value="1"/>
</dbReference>
<evidence type="ECO:0000313" key="11">
    <source>
        <dbReference type="EMBL" id="AWB26697.1"/>
    </source>
</evidence>
<dbReference type="GO" id="GO:0004519">
    <property type="term" value="F:endonuclease activity"/>
    <property type="evidence" value="ECO:0007669"/>
    <property type="project" value="UniProtKB-KW"/>
</dbReference>
<dbReference type="InterPro" id="IPR014001">
    <property type="entry name" value="Helicase_ATP-bd"/>
</dbReference>
<dbReference type="Pfam" id="PF22590">
    <property type="entry name" value="Cas3-like_C_2"/>
    <property type="match status" value="1"/>
</dbReference>
<accession>A0A2R4WYS7</accession>
<keyword evidence="11" id="KW-0540">Nuclease</keyword>
<dbReference type="GO" id="GO:0016787">
    <property type="term" value="F:hydrolase activity"/>
    <property type="evidence" value="ECO:0007669"/>
    <property type="project" value="UniProtKB-KW"/>
</dbReference>
<dbReference type="GeneID" id="36511379"/>
<dbReference type="SMART" id="SM00487">
    <property type="entry name" value="DEXDc"/>
    <property type="match status" value="1"/>
</dbReference>
<gene>
    <name evidence="11" type="ORF">HARCEL1_02690</name>
</gene>
<dbReference type="Pfam" id="PF04851">
    <property type="entry name" value="ResIII"/>
    <property type="match status" value="1"/>
</dbReference>
<dbReference type="CDD" id="cd17930">
    <property type="entry name" value="DEXHc_cas3"/>
    <property type="match status" value="1"/>
</dbReference>
<dbReference type="InterPro" id="IPR054712">
    <property type="entry name" value="Cas3-like_dom"/>
</dbReference>
<dbReference type="GO" id="GO:0140097">
    <property type="term" value="F:catalytic activity, acting on DNA"/>
    <property type="evidence" value="ECO:0007669"/>
    <property type="project" value="UniProtKB-ARBA"/>
</dbReference>
<proteinExistence type="inferred from homology"/>
<protein>
    <submittedName>
        <fullName evidence="11">CRISPR-associated endonuclease Cas3</fullName>
    </submittedName>
</protein>
<dbReference type="InterPro" id="IPR006935">
    <property type="entry name" value="Helicase/UvrB_N"/>
</dbReference>
<keyword evidence="11" id="KW-0255">Endonuclease</keyword>
<dbReference type="Gene3D" id="3.40.50.300">
    <property type="entry name" value="P-loop containing nucleotide triphosphate hydrolases"/>
    <property type="match status" value="1"/>
</dbReference>
<organism evidence="11 12">
    <name type="scientific">Halococcoides cellulosivorans</name>
    <dbReference type="NCBI Taxonomy" id="1679096"/>
    <lineage>
        <taxon>Archaea</taxon>
        <taxon>Methanobacteriati</taxon>
        <taxon>Methanobacteriota</taxon>
        <taxon>Stenosarchaea group</taxon>
        <taxon>Halobacteria</taxon>
        <taxon>Halobacteriales</taxon>
        <taxon>Haloarculaceae</taxon>
        <taxon>Halococcoides</taxon>
    </lineage>
</organism>
<dbReference type="InterPro" id="IPR006483">
    <property type="entry name" value="CRISPR-assoc_Cas3_HD"/>
</dbReference>